<protein>
    <submittedName>
        <fullName evidence="2">Uncharacterized protein</fullName>
    </submittedName>
</protein>
<feature type="chain" id="PRO_5012172908" evidence="1">
    <location>
        <begin position="29"/>
        <end position="143"/>
    </location>
</feature>
<evidence type="ECO:0000313" key="3">
    <source>
        <dbReference type="Proteomes" id="UP000198420"/>
    </source>
</evidence>
<dbReference type="EMBL" id="FZNP01000018">
    <property type="protein sequence ID" value="SNS47004.1"/>
    <property type="molecule type" value="Genomic_DNA"/>
</dbReference>
<dbReference type="RefSeq" id="WP_089315906.1">
    <property type="nucleotide sequence ID" value="NZ_FZNP01000018.1"/>
</dbReference>
<dbReference type="Proteomes" id="UP000198420">
    <property type="component" value="Unassembled WGS sequence"/>
</dbReference>
<feature type="signal peptide" evidence="1">
    <location>
        <begin position="1"/>
        <end position="28"/>
    </location>
</feature>
<sequence>MRRKIATTALALALSASGPALTPTAASAAPAGPATAPSRALAAPAFNASGIYTIFQSRGGNPQVNVTQDGSGRLFGSAVSGSTVGTIETGLVDGFTISFNIGWSNGARGRYVGSLGADRRLSGTTFDLNHPSSQATWSTTRTF</sequence>
<keyword evidence="1" id="KW-0732">Signal</keyword>
<dbReference type="AlphaFoldDB" id="A0A239ET18"/>
<name>A0A239ET18_9ACTN</name>
<keyword evidence="3" id="KW-1185">Reference proteome</keyword>
<gene>
    <name evidence="2" type="ORF">SAMN06265355_11848</name>
</gene>
<dbReference type="OrthoDB" id="3482505at2"/>
<accession>A0A239ET18</accession>
<reference evidence="3" key="1">
    <citation type="submission" date="2017-06" db="EMBL/GenBank/DDBJ databases">
        <authorList>
            <person name="Varghese N."/>
            <person name="Submissions S."/>
        </authorList>
    </citation>
    <scope>NUCLEOTIDE SEQUENCE [LARGE SCALE GENOMIC DNA]</scope>
    <source>
        <strain evidence="3">DSM 44485</strain>
    </source>
</reference>
<organism evidence="2 3">
    <name type="scientific">Actinomadura mexicana</name>
    <dbReference type="NCBI Taxonomy" id="134959"/>
    <lineage>
        <taxon>Bacteria</taxon>
        <taxon>Bacillati</taxon>
        <taxon>Actinomycetota</taxon>
        <taxon>Actinomycetes</taxon>
        <taxon>Streptosporangiales</taxon>
        <taxon>Thermomonosporaceae</taxon>
        <taxon>Actinomadura</taxon>
    </lineage>
</organism>
<evidence type="ECO:0000313" key="2">
    <source>
        <dbReference type="EMBL" id="SNS47004.1"/>
    </source>
</evidence>
<proteinExistence type="predicted"/>
<evidence type="ECO:0000256" key="1">
    <source>
        <dbReference type="SAM" id="SignalP"/>
    </source>
</evidence>